<dbReference type="SUPFAM" id="SSF52540">
    <property type="entry name" value="P-loop containing nucleoside triphosphate hydrolases"/>
    <property type="match status" value="1"/>
</dbReference>
<evidence type="ECO:0000256" key="2">
    <source>
        <dbReference type="ARBA" id="ARBA00022741"/>
    </source>
</evidence>
<dbReference type="PROSITE" id="PS50893">
    <property type="entry name" value="ABC_TRANSPORTER_2"/>
    <property type="match status" value="1"/>
</dbReference>
<evidence type="ECO:0000313" key="5">
    <source>
        <dbReference type="EMBL" id="MBP2374312.1"/>
    </source>
</evidence>
<evidence type="ECO:0000313" key="6">
    <source>
        <dbReference type="Proteomes" id="UP000766570"/>
    </source>
</evidence>
<dbReference type="Gene3D" id="3.40.50.300">
    <property type="entry name" value="P-loop containing nucleotide triphosphate hydrolases"/>
    <property type="match status" value="1"/>
</dbReference>
<dbReference type="InterPro" id="IPR003439">
    <property type="entry name" value="ABC_transporter-like_ATP-bd"/>
</dbReference>
<dbReference type="Pfam" id="PF00005">
    <property type="entry name" value="ABC_tran"/>
    <property type="match status" value="1"/>
</dbReference>
<accession>A0ABS4WDN7</accession>
<dbReference type="InterPro" id="IPR003593">
    <property type="entry name" value="AAA+_ATPase"/>
</dbReference>
<dbReference type="InterPro" id="IPR017871">
    <property type="entry name" value="ABC_transporter-like_CS"/>
</dbReference>
<sequence>MRVPGRLDIDRLQVRAGEWVLVTGSNGAGKSTLLDVMAGVLKPVSVTCAANQVVAYLRQHLTGFPAHWLTAQAFCHGSGRGLEEDLEQLPSLGLFRPGELVARVGAMSLGQRRRLDVARLFSRPADLVLLDDPTNHLSPALADDLERALDDFAGTVVLVSHDRALRSGFAGRRIHSETGRSCSSRGIGNHRSRTCSIRPPHLPARTAVVSSRG</sequence>
<organism evidence="5 6">
    <name type="scientific">Paeniglutamicibacter psychrophenolicus</name>
    <dbReference type="NCBI Taxonomy" id="257454"/>
    <lineage>
        <taxon>Bacteria</taxon>
        <taxon>Bacillati</taxon>
        <taxon>Actinomycetota</taxon>
        <taxon>Actinomycetes</taxon>
        <taxon>Micrococcales</taxon>
        <taxon>Micrococcaceae</taxon>
        <taxon>Paeniglutamicibacter</taxon>
    </lineage>
</organism>
<protein>
    <submittedName>
        <fullName evidence="5">ATPase subunit of ABC transporter with duplicated ATPase domains</fullName>
    </submittedName>
</protein>
<dbReference type="InterPro" id="IPR050611">
    <property type="entry name" value="ABCF"/>
</dbReference>
<comment type="caution">
    <text evidence="5">The sequence shown here is derived from an EMBL/GenBank/DDBJ whole genome shotgun (WGS) entry which is preliminary data.</text>
</comment>
<keyword evidence="3" id="KW-0067">ATP-binding</keyword>
<evidence type="ECO:0000256" key="1">
    <source>
        <dbReference type="ARBA" id="ARBA00022737"/>
    </source>
</evidence>
<proteinExistence type="predicted"/>
<dbReference type="PANTHER" id="PTHR19211">
    <property type="entry name" value="ATP-BINDING TRANSPORT PROTEIN-RELATED"/>
    <property type="match status" value="1"/>
</dbReference>
<dbReference type="SMART" id="SM00382">
    <property type="entry name" value="AAA"/>
    <property type="match status" value="1"/>
</dbReference>
<dbReference type="RefSeq" id="WP_209907344.1">
    <property type="nucleotide sequence ID" value="NZ_BAAAMI010000006.1"/>
</dbReference>
<feature type="domain" description="ABC transporter" evidence="4">
    <location>
        <begin position="1"/>
        <end position="203"/>
    </location>
</feature>
<evidence type="ECO:0000259" key="4">
    <source>
        <dbReference type="PROSITE" id="PS50893"/>
    </source>
</evidence>
<name>A0ABS4WDN7_9MICC</name>
<keyword evidence="6" id="KW-1185">Reference proteome</keyword>
<dbReference type="PROSITE" id="PS00211">
    <property type="entry name" value="ABC_TRANSPORTER_1"/>
    <property type="match status" value="1"/>
</dbReference>
<reference evidence="5 6" key="1">
    <citation type="submission" date="2021-03" db="EMBL/GenBank/DDBJ databases">
        <title>Sequencing the genomes of 1000 actinobacteria strains.</title>
        <authorList>
            <person name="Klenk H.-P."/>
        </authorList>
    </citation>
    <scope>NUCLEOTIDE SEQUENCE [LARGE SCALE GENOMIC DNA]</scope>
    <source>
        <strain evidence="5 6">DSM 15454</strain>
    </source>
</reference>
<dbReference type="EMBL" id="JAGIOE010000001">
    <property type="protein sequence ID" value="MBP2374312.1"/>
    <property type="molecule type" value="Genomic_DNA"/>
</dbReference>
<dbReference type="InterPro" id="IPR027417">
    <property type="entry name" value="P-loop_NTPase"/>
</dbReference>
<evidence type="ECO:0000256" key="3">
    <source>
        <dbReference type="ARBA" id="ARBA00022840"/>
    </source>
</evidence>
<gene>
    <name evidence="5" type="ORF">JOF46_002224</name>
</gene>
<keyword evidence="2" id="KW-0547">Nucleotide-binding</keyword>
<keyword evidence="1" id="KW-0677">Repeat</keyword>
<dbReference type="PANTHER" id="PTHR19211:SF14">
    <property type="entry name" value="ATP-BINDING CASSETTE SUB-FAMILY F MEMBER 1"/>
    <property type="match status" value="1"/>
</dbReference>
<dbReference type="Proteomes" id="UP000766570">
    <property type="component" value="Unassembled WGS sequence"/>
</dbReference>